<organism evidence="1 2">
    <name type="scientific">Flavisolibacter ginsengisoli DSM 18119</name>
    <dbReference type="NCBI Taxonomy" id="1121884"/>
    <lineage>
        <taxon>Bacteria</taxon>
        <taxon>Pseudomonadati</taxon>
        <taxon>Bacteroidota</taxon>
        <taxon>Chitinophagia</taxon>
        <taxon>Chitinophagales</taxon>
        <taxon>Chitinophagaceae</taxon>
        <taxon>Flavisolibacter</taxon>
    </lineage>
</organism>
<dbReference type="Gene3D" id="2.40.50.100">
    <property type="match status" value="1"/>
</dbReference>
<sequence>MQRINIYLATILLFFVSCKDKADTSDEAVAPETVQIPVTVTTIHMQTLNDYVDLNATSSFLQSNFIKASANGYLKSVKVHLGEMVHAGQQAFTLQTKESKALGNTINDLDPSFHFNGLISIKAAASGYIQELNHQPGDYVQDGEQLAVLTDSRSFGFVLNLPYELRQYVTKGKQLELNLPDGTHVNGVVNSILPNVDSASQTQQVLIRVNQSKPLPQNLIAKVRIIKAQKNNTPSLPKQAVLTDEAQSNFWVMKMIDSVTAVKVPIIKGMETADRVEILRPQFQTGDKILLTGNYGLADTARVKIVKSQE</sequence>
<dbReference type="PANTHER" id="PTHR30469:SF15">
    <property type="entry name" value="HLYD FAMILY OF SECRETION PROTEINS"/>
    <property type="match status" value="1"/>
</dbReference>
<protein>
    <submittedName>
        <fullName evidence="1">Barrel-sandwich domain of CusB or HlyD membrane-fusion</fullName>
    </submittedName>
</protein>
<accession>A0A1M4UCA6</accession>
<keyword evidence="2" id="KW-1185">Reference proteome</keyword>
<proteinExistence type="predicted"/>
<dbReference type="Proteomes" id="UP000184048">
    <property type="component" value="Unassembled WGS sequence"/>
</dbReference>
<gene>
    <name evidence="1" type="ORF">SAMN02745131_00600</name>
</gene>
<reference evidence="1 2" key="1">
    <citation type="submission" date="2016-11" db="EMBL/GenBank/DDBJ databases">
        <authorList>
            <person name="Jaros S."/>
            <person name="Januszkiewicz K."/>
            <person name="Wedrychowicz H."/>
        </authorList>
    </citation>
    <scope>NUCLEOTIDE SEQUENCE [LARGE SCALE GENOMIC DNA]</scope>
    <source>
        <strain evidence="1 2">DSM 18119</strain>
    </source>
</reference>
<dbReference type="STRING" id="1121884.SAMN02745131_00600"/>
<dbReference type="RefSeq" id="WP_072833754.1">
    <property type="nucleotide sequence ID" value="NZ_FQUU01000002.1"/>
</dbReference>
<dbReference type="Gene3D" id="2.40.420.20">
    <property type="match status" value="1"/>
</dbReference>
<dbReference type="GO" id="GO:0015562">
    <property type="term" value="F:efflux transmembrane transporter activity"/>
    <property type="evidence" value="ECO:0007669"/>
    <property type="project" value="TreeGrafter"/>
</dbReference>
<evidence type="ECO:0000313" key="2">
    <source>
        <dbReference type="Proteomes" id="UP000184048"/>
    </source>
</evidence>
<dbReference type="GO" id="GO:1990281">
    <property type="term" value="C:efflux pump complex"/>
    <property type="evidence" value="ECO:0007669"/>
    <property type="project" value="TreeGrafter"/>
</dbReference>
<dbReference type="AlphaFoldDB" id="A0A1M4UCA6"/>
<name>A0A1M4UCA6_9BACT</name>
<dbReference type="PROSITE" id="PS51257">
    <property type="entry name" value="PROKAR_LIPOPROTEIN"/>
    <property type="match status" value="1"/>
</dbReference>
<dbReference type="PANTHER" id="PTHR30469">
    <property type="entry name" value="MULTIDRUG RESISTANCE PROTEIN MDTA"/>
    <property type="match status" value="1"/>
</dbReference>
<evidence type="ECO:0000313" key="1">
    <source>
        <dbReference type="EMBL" id="SHE54369.1"/>
    </source>
</evidence>
<dbReference type="OrthoDB" id="1435302at2"/>
<dbReference type="EMBL" id="FQUU01000002">
    <property type="protein sequence ID" value="SHE54369.1"/>
    <property type="molecule type" value="Genomic_DNA"/>
</dbReference>